<evidence type="ECO:0000313" key="4">
    <source>
        <dbReference type="Proteomes" id="UP000430975"/>
    </source>
</evidence>
<feature type="transmembrane region" description="Helical" evidence="1">
    <location>
        <begin position="83"/>
        <end position="99"/>
    </location>
</feature>
<comment type="caution">
    <text evidence="3">The sequence shown here is derived from an EMBL/GenBank/DDBJ whole genome shotgun (WGS) entry which is preliminary data.</text>
</comment>
<accession>A0A6I2GMG0</accession>
<reference evidence="4 5" key="1">
    <citation type="submission" date="2019-11" db="EMBL/GenBank/DDBJ databases">
        <title>Characterisation of Fundicoccus ignavus gen. nov. sp. nov., a novel genus of the family Aerococcaceae isolated from bulk tank milk.</title>
        <authorList>
            <person name="Siebert A."/>
            <person name="Huptas C."/>
            <person name="Wenning M."/>
            <person name="Scherer S."/>
            <person name="Doll E.V."/>
        </authorList>
    </citation>
    <scope>NUCLEOTIDE SEQUENCE [LARGE SCALE GENOMIC DNA]</scope>
    <source>
        <strain evidence="2 5">DSM 109653</strain>
        <strain evidence="3 4">WS4759</strain>
    </source>
</reference>
<keyword evidence="4" id="KW-1185">Reference proteome</keyword>
<protein>
    <submittedName>
        <fullName evidence="3">QueT transporter family protein</fullName>
    </submittedName>
</protein>
<keyword evidence="1" id="KW-0812">Transmembrane</keyword>
<keyword evidence="1" id="KW-0472">Membrane</keyword>
<evidence type="ECO:0000313" key="3">
    <source>
        <dbReference type="EMBL" id="MRI86419.1"/>
    </source>
</evidence>
<feature type="transmembrane region" description="Helical" evidence="1">
    <location>
        <begin position="148"/>
        <end position="172"/>
    </location>
</feature>
<evidence type="ECO:0000313" key="2">
    <source>
        <dbReference type="EMBL" id="MRI80996.1"/>
    </source>
</evidence>
<dbReference type="AlphaFoldDB" id="A0A6I2GMG0"/>
<name>A0A6I2GMG0_9LACT</name>
<dbReference type="PANTHER" id="PTHR40044">
    <property type="entry name" value="INTEGRAL MEMBRANE PROTEIN-RELATED"/>
    <property type="match status" value="1"/>
</dbReference>
<evidence type="ECO:0000313" key="5">
    <source>
        <dbReference type="Proteomes" id="UP000469870"/>
    </source>
</evidence>
<dbReference type="PIRSF" id="PIRSF031501">
    <property type="entry name" value="QueT"/>
    <property type="match status" value="1"/>
</dbReference>
<dbReference type="Proteomes" id="UP000469870">
    <property type="component" value="Unassembled WGS sequence"/>
</dbReference>
<gene>
    <name evidence="3" type="ORF">GIY09_11240</name>
    <name evidence="2" type="ORF">GIY11_02995</name>
</gene>
<feature type="transmembrane region" description="Helical" evidence="1">
    <location>
        <begin position="20"/>
        <end position="40"/>
    </location>
</feature>
<keyword evidence="1" id="KW-1133">Transmembrane helix</keyword>
<organism evidence="3 4">
    <name type="scientific">Fundicoccus ignavus</name>
    <dbReference type="NCBI Taxonomy" id="2664442"/>
    <lineage>
        <taxon>Bacteria</taxon>
        <taxon>Bacillati</taxon>
        <taxon>Bacillota</taxon>
        <taxon>Bacilli</taxon>
        <taxon>Lactobacillales</taxon>
        <taxon>Aerococcaceae</taxon>
        <taxon>Fundicoccus</taxon>
    </lineage>
</organism>
<dbReference type="InterPro" id="IPR010387">
    <property type="entry name" value="QueT"/>
</dbReference>
<evidence type="ECO:0000256" key="1">
    <source>
        <dbReference type="SAM" id="Phobius"/>
    </source>
</evidence>
<proteinExistence type="predicted"/>
<feature type="transmembrane region" description="Helical" evidence="1">
    <location>
        <begin position="119"/>
        <end position="142"/>
    </location>
</feature>
<dbReference type="Proteomes" id="UP000430975">
    <property type="component" value="Unassembled WGS sequence"/>
</dbReference>
<dbReference type="Pfam" id="PF06177">
    <property type="entry name" value="QueT"/>
    <property type="match status" value="1"/>
</dbReference>
<sequence length="182" mass="20109">MTSHHQNSSYAPSRAHSLVKAGLVAALYIVLTMLVAPVAFGPVQFRISEGLNYLGLYNKRYIYAVTIGVFIVNYFQFGPIDMVVGSAATFVFLWIGRWAGEATVRILQKTGRLKADPMIIKYIIMGISFVIQMLPIAGMLLFVGAEAAFWPVYISLAISEAIAMLVTAFVMYPLSKRVDFEA</sequence>
<dbReference type="EMBL" id="WJQS01000014">
    <property type="protein sequence ID" value="MRI86419.1"/>
    <property type="molecule type" value="Genomic_DNA"/>
</dbReference>
<dbReference type="PANTHER" id="PTHR40044:SF1">
    <property type="entry name" value="INTEGRAL MEMBRANE PROTEIN"/>
    <property type="match status" value="1"/>
</dbReference>
<dbReference type="RefSeq" id="WP_153861455.1">
    <property type="nucleotide sequence ID" value="NZ_WJQR01000002.1"/>
</dbReference>
<dbReference type="EMBL" id="WJQR01000002">
    <property type="protein sequence ID" value="MRI80996.1"/>
    <property type="molecule type" value="Genomic_DNA"/>
</dbReference>